<keyword evidence="1" id="KW-1133">Transmembrane helix</keyword>
<evidence type="ECO:0000313" key="3">
    <source>
        <dbReference type="Proteomes" id="UP001208935"/>
    </source>
</evidence>
<sequence>MNELLNFVMRATGYVFVWGMAIALVMLLLTPVLLGSINMLWAGVDAYGRFLSWRDKRRK</sequence>
<name>A0ABT3KMR1_9BURK</name>
<gene>
    <name evidence="2" type="ORF">D5039_00010</name>
</gene>
<accession>A0ABT3KMR1</accession>
<keyword evidence="3" id="KW-1185">Reference proteome</keyword>
<organism evidence="2 3">
    <name type="scientific">Verminephrobacter aporrectodeae subsp. tuberculatae</name>
    <dbReference type="NCBI Taxonomy" id="1110392"/>
    <lineage>
        <taxon>Bacteria</taxon>
        <taxon>Pseudomonadati</taxon>
        <taxon>Pseudomonadota</taxon>
        <taxon>Betaproteobacteria</taxon>
        <taxon>Burkholderiales</taxon>
        <taxon>Comamonadaceae</taxon>
        <taxon>Verminephrobacter</taxon>
    </lineage>
</organism>
<evidence type="ECO:0000256" key="1">
    <source>
        <dbReference type="SAM" id="Phobius"/>
    </source>
</evidence>
<dbReference type="Proteomes" id="UP001208935">
    <property type="component" value="Unassembled WGS sequence"/>
</dbReference>
<keyword evidence="1" id="KW-0812">Transmembrane</keyword>
<keyword evidence="1" id="KW-0472">Membrane</keyword>
<evidence type="ECO:0000313" key="2">
    <source>
        <dbReference type="EMBL" id="MCW5319618.1"/>
    </source>
</evidence>
<feature type="transmembrane region" description="Helical" evidence="1">
    <location>
        <begin position="15"/>
        <end position="48"/>
    </location>
</feature>
<protein>
    <recommendedName>
        <fullName evidence="4">TMhelix containing protein</fullName>
    </recommendedName>
</protein>
<comment type="caution">
    <text evidence="2">The sequence shown here is derived from an EMBL/GenBank/DDBJ whole genome shotgun (WGS) entry which is preliminary data.</text>
</comment>
<proteinExistence type="predicted"/>
<dbReference type="EMBL" id="QZCW01000001">
    <property type="protein sequence ID" value="MCW5319618.1"/>
    <property type="molecule type" value="Genomic_DNA"/>
</dbReference>
<evidence type="ECO:0008006" key="4">
    <source>
        <dbReference type="Google" id="ProtNLM"/>
    </source>
</evidence>
<reference evidence="3" key="1">
    <citation type="submission" date="2023-07" db="EMBL/GenBank/DDBJ databases">
        <title>Verminephrobacter genomes.</title>
        <authorList>
            <person name="Lund M.B."/>
        </authorList>
    </citation>
    <scope>NUCLEOTIDE SEQUENCE [LARGE SCALE GENOMIC DNA]</scope>
    <source>
        <strain evidence="3">AtM5-05</strain>
    </source>
</reference>